<evidence type="ECO:0000313" key="8">
    <source>
        <dbReference type="EMBL" id="TKC44634.1"/>
    </source>
</evidence>
<evidence type="ECO:0000256" key="5">
    <source>
        <dbReference type="ARBA" id="ARBA00023157"/>
    </source>
</evidence>
<dbReference type="Gene3D" id="2.40.50.40">
    <property type="match status" value="1"/>
</dbReference>
<evidence type="ECO:0000259" key="7">
    <source>
        <dbReference type="SMART" id="SM00199"/>
    </source>
</evidence>
<keyword evidence="3 6" id="KW-0202">Cytokine</keyword>
<dbReference type="GO" id="GO:0005615">
    <property type="term" value="C:extracellular space"/>
    <property type="evidence" value="ECO:0007669"/>
    <property type="project" value="UniProtKB-UniRule"/>
</dbReference>
<dbReference type="EMBL" id="RWIC01000381">
    <property type="protein sequence ID" value="TKC44634.1"/>
    <property type="molecule type" value="Genomic_DNA"/>
</dbReference>
<gene>
    <name evidence="8" type="ORF">EI555_014076</name>
</gene>
<dbReference type="InterPro" id="IPR033899">
    <property type="entry name" value="CXC_Chemokine_domain"/>
</dbReference>
<dbReference type="PANTHER" id="PTHR12015">
    <property type="entry name" value="SMALL INDUCIBLE CYTOKINE A"/>
    <property type="match status" value="1"/>
</dbReference>
<dbReference type="CDD" id="cd00273">
    <property type="entry name" value="Chemokine_CXC"/>
    <property type="match status" value="1"/>
</dbReference>
<feature type="non-terminal residue" evidence="8">
    <location>
        <position position="169"/>
    </location>
</feature>
<dbReference type="InterPro" id="IPR018048">
    <property type="entry name" value="Chemokine_CXC_CS"/>
</dbReference>
<keyword evidence="4 6" id="KW-0964">Secreted</keyword>
<dbReference type="InterPro" id="IPR039809">
    <property type="entry name" value="Chemokine_b/g/d"/>
</dbReference>
<sequence>METTGISEKTLCPRRSWLSLAQAGPEDEVSAGLLLTSRGSSAELHPPRGELTRPLRNGLFATMRLLSSHAARIPGPSGSLCLLLALLLLTPPGPLASAGPVAAIVRELRCMCLTTTPGIHPKMVSNLKVIAPGPQCSKVEVVATLKNKKEVCLDPEAPLIRKVIQKMLD</sequence>
<proteinExistence type="inferred from homology"/>
<keyword evidence="6" id="KW-0145">Chemotaxis</keyword>
<name>A0A4U1F5R4_MONMO</name>
<dbReference type="InterPro" id="IPR036048">
    <property type="entry name" value="Interleukin_8-like_sf"/>
</dbReference>
<accession>A0A4U1F5R4</accession>
<evidence type="ECO:0000256" key="6">
    <source>
        <dbReference type="RuleBase" id="RU361149"/>
    </source>
</evidence>
<keyword evidence="5" id="KW-1015">Disulfide bond</keyword>
<dbReference type="PANTHER" id="PTHR12015:SF201">
    <property type="entry name" value="C-X-C MOTIF CHEMOKINE 6"/>
    <property type="match status" value="1"/>
</dbReference>
<dbReference type="Proteomes" id="UP000308365">
    <property type="component" value="Unassembled WGS sequence"/>
</dbReference>
<dbReference type="GO" id="GO:0006955">
    <property type="term" value="P:immune response"/>
    <property type="evidence" value="ECO:0007669"/>
    <property type="project" value="InterPro"/>
</dbReference>
<comment type="caution">
    <text evidence="8">The sequence shown here is derived from an EMBL/GenBank/DDBJ whole genome shotgun (WGS) entry which is preliminary data.</text>
</comment>
<dbReference type="GO" id="GO:0008009">
    <property type="term" value="F:chemokine activity"/>
    <property type="evidence" value="ECO:0007669"/>
    <property type="project" value="InterPro"/>
</dbReference>
<evidence type="ECO:0000313" key="9">
    <source>
        <dbReference type="Proteomes" id="UP000308365"/>
    </source>
</evidence>
<protein>
    <recommendedName>
        <fullName evidence="6">C-X-C motif chemokine</fullName>
    </recommendedName>
</protein>
<comment type="similarity">
    <text evidence="2 6">Belongs to the intercrine alpha (chemokine CxC) family.</text>
</comment>
<dbReference type="FunFam" id="2.40.50.40:FF:000004">
    <property type="entry name" value="C-X-C motif chemokine"/>
    <property type="match status" value="1"/>
</dbReference>
<reference evidence="9" key="1">
    <citation type="journal article" date="2019" name="IScience">
        <title>Narwhal Genome Reveals Long-Term Low Genetic Diversity despite Current Large Abundance Size.</title>
        <authorList>
            <person name="Westbury M.V."/>
            <person name="Petersen B."/>
            <person name="Garde E."/>
            <person name="Heide-Jorgensen M.P."/>
            <person name="Lorenzen E.D."/>
        </authorList>
    </citation>
    <scope>NUCLEOTIDE SEQUENCE [LARGE SCALE GENOMIC DNA]</scope>
</reference>
<dbReference type="SMART" id="SM00199">
    <property type="entry name" value="SCY"/>
    <property type="match status" value="1"/>
</dbReference>
<dbReference type="PRINTS" id="PR00436">
    <property type="entry name" value="INTERLEUKIN8"/>
</dbReference>
<dbReference type="Pfam" id="PF00048">
    <property type="entry name" value="IL8"/>
    <property type="match status" value="1"/>
</dbReference>
<dbReference type="PRINTS" id="PR00437">
    <property type="entry name" value="SMALLCYTKCXC"/>
</dbReference>
<dbReference type="GO" id="GO:0042119">
    <property type="term" value="P:neutrophil activation"/>
    <property type="evidence" value="ECO:0007669"/>
    <property type="project" value="UniProtKB-ARBA"/>
</dbReference>
<organism evidence="8 9">
    <name type="scientific">Monodon monoceros</name>
    <name type="common">Narwhal</name>
    <name type="synonym">Ceratodon monodon</name>
    <dbReference type="NCBI Taxonomy" id="40151"/>
    <lineage>
        <taxon>Eukaryota</taxon>
        <taxon>Metazoa</taxon>
        <taxon>Chordata</taxon>
        <taxon>Craniata</taxon>
        <taxon>Vertebrata</taxon>
        <taxon>Euteleostomi</taxon>
        <taxon>Mammalia</taxon>
        <taxon>Eutheria</taxon>
        <taxon>Laurasiatheria</taxon>
        <taxon>Artiodactyla</taxon>
        <taxon>Whippomorpha</taxon>
        <taxon>Cetacea</taxon>
        <taxon>Odontoceti</taxon>
        <taxon>Monodontidae</taxon>
        <taxon>Monodon</taxon>
    </lineage>
</organism>
<evidence type="ECO:0000256" key="1">
    <source>
        <dbReference type="ARBA" id="ARBA00004613"/>
    </source>
</evidence>
<dbReference type="GO" id="GO:0030593">
    <property type="term" value="P:neutrophil chemotaxis"/>
    <property type="evidence" value="ECO:0007669"/>
    <property type="project" value="UniProtKB-ARBA"/>
</dbReference>
<feature type="domain" description="Chemokine interleukin-8-like" evidence="7">
    <location>
        <begin position="107"/>
        <end position="167"/>
    </location>
</feature>
<evidence type="ECO:0000256" key="4">
    <source>
        <dbReference type="ARBA" id="ARBA00022525"/>
    </source>
</evidence>
<evidence type="ECO:0000256" key="2">
    <source>
        <dbReference type="ARBA" id="ARBA00010665"/>
    </source>
</evidence>
<dbReference type="AlphaFoldDB" id="A0A4U1F5R4"/>
<dbReference type="InterPro" id="IPR001089">
    <property type="entry name" value="Chemokine_CXC"/>
</dbReference>
<dbReference type="GO" id="GO:0006952">
    <property type="term" value="P:defense response"/>
    <property type="evidence" value="ECO:0007669"/>
    <property type="project" value="InterPro"/>
</dbReference>
<dbReference type="InterPro" id="IPR001811">
    <property type="entry name" value="Chemokine_IL8-like_dom"/>
</dbReference>
<evidence type="ECO:0000256" key="3">
    <source>
        <dbReference type="ARBA" id="ARBA00022514"/>
    </source>
</evidence>
<dbReference type="PROSITE" id="PS00471">
    <property type="entry name" value="SMALL_CYTOKINES_CXC"/>
    <property type="match status" value="1"/>
</dbReference>
<dbReference type="SUPFAM" id="SSF54117">
    <property type="entry name" value="Interleukin 8-like chemokines"/>
    <property type="match status" value="1"/>
</dbReference>
<comment type="subcellular location">
    <subcellularLocation>
        <location evidence="1 6">Secreted</location>
    </subcellularLocation>
</comment>